<evidence type="ECO:0000256" key="5">
    <source>
        <dbReference type="ARBA" id="ARBA00022989"/>
    </source>
</evidence>
<evidence type="ECO:0000256" key="2">
    <source>
        <dbReference type="ARBA" id="ARBA00008574"/>
    </source>
</evidence>
<evidence type="ECO:0000256" key="1">
    <source>
        <dbReference type="ARBA" id="ARBA00004141"/>
    </source>
</evidence>
<dbReference type="Proteomes" id="UP001497392">
    <property type="component" value="Unassembled WGS sequence"/>
</dbReference>
<feature type="transmembrane region" description="Helical" evidence="8">
    <location>
        <begin position="20"/>
        <end position="39"/>
    </location>
</feature>
<proteinExistence type="inferred from homology"/>
<gene>
    <name evidence="10" type="primary">g12432</name>
    <name evidence="10" type="ORF">VP750_LOCUS11064</name>
</gene>
<evidence type="ECO:0000256" key="6">
    <source>
        <dbReference type="ARBA" id="ARBA00023136"/>
    </source>
</evidence>
<protein>
    <recommendedName>
        <fullName evidence="8">S-acyltransferase</fullName>
        <ecNumber evidence="8">2.3.1.225</ecNumber>
    </recommendedName>
    <alternativeName>
        <fullName evidence="8">Palmitoyltransferase</fullName>
    </alternativeName>
</protein>
<evidence type="ECO:0000259" key="9">
    <source>
        <dbReference type="Pfam" id="PF01529"/>
    </source>
</evidence>
<keyword evidence="11" id="KW-1185">Reference proteome</keyword>
<keyword evidence="7 8" id="KW-0012">Acyltransferase</keyword>
<dbReference type="PROSITE" id="PS50216">
    <property type="entry name" value="DHHC"/>
    <property type="match status" value="1"/>
</dbReference>
<keyword evidence="3 8" id="KW-0808">Transferase</keyword>
<dbReference type="Pfam" id="PF01529">
    <property type="entry name" value="DHHC"/>
    <property type="match status" value="1"/>
</dbReference>
<feature type="transmembrane region" description="Helical" evidence="8">
    <location>
        <begin position="165"/>
        <end position="185"/>
    </location>
</feature>
<evidence type="ECO:0000256" key="4">
    <source>
        <dbReference type="ARBA" id="ARBA00022692"/>
    </source>
</evidence>
<dbReference type="PANTHER" id="PTHR12246">
    <property type="entry name" value="PALMITOYLTRANSFERASE ZDHHC16"/>
    <property type="match status" value="1"/>
</dbReference>
<feature type="transmembrane region" description="Helical" evidence="8">
    <location>
        <begin position="51"/>
        <end position="73"/>
    </location>
</feature>
<keyword evidence="5 8" id="KW-1133">Transmembrane helix</keyword>
<evidence type="ECO:0000256" key="3">
    <source>
        <dbReference type="ARBA" id="ARBA00022679"/>
    </source>
</evidence>
<feature type="domain" description="Palmitoyltransferase DHHC" evidence="9">
    <location>
        <begin position="119"/>
        <end position="246"/>
    </location>
</feature>
<dbReference type="InterPro" id="IPR001594">
    <property type="entry name" value="Palmitoyltrfase_DHHC"/>
</dbReference>
<reference evidence="10 11" key="1">
    <citation type="submission" date="2024-06" db="EMBL/GenBank/DDBJ databases">
        <authorList>
            <person name="Kraege A."/>
            <person name="Thomma B."/>
        </authorList>
    </citation>
    <scope>NUCLEOTIDE SEQUENCE [LARGE SCALE GENOMIC DNA]</scope>
</reference>
<evidence type="ECO:0000256" key="8">
    <source>
        <dbReference type="RuleBase" id="RU079119"/>
    </source>
</evidence>
<feature type="transmembrane region" description="Helical" evidence="8">
    <location>
        <begin position="206"/>
        <end position="227"/>
    </location>
</feature>
<dbReference type="InterPro" id="IPR039859">
    <property type="entry name" value="PFA4/ZDH16/20/ERF2-like"/>
</dbReference>
<comment type="subcellular location">
    <subcellularLocation>
        <location evidence="1">Membrane</location>
        <topology evidence="1">Multi-pass membrane protein</topology>
    </subcellularLocation>
</comment>
<comment type="similarity">
    <text evidence="2 8">Belongs to the DHHC palmitoyltransferase family.</text>
</comment>
<comment type="catalytic activity">
    <reaction evidence="8">
        <text>L-cysteinyl-[protein] + hexadecanoyl-CoA = S-hexadecanoyl-L-cysteinyl-[protein] + CoA</text>
        <dbReference type="Rhea" id="RHEA:36683"/>
        <dbReference type="Rhea" id="RHEA-COMP:10131"/>
        <dbReference type="Rhea" id="RHEA-COMP:11032"/>
        <dbReference type="ChEBI" id="CHEBI:29950"/>
        <dbReference type="ChEBI" id="CHEBI:57287"/>
        <dbReference type="ChEBI" id="CHEBI:57379"/>
        <dbReference type="ChEBI" id="CHEBI:74151"/>
        <dbReference type="EC" id="2.3.1.225"/>
    </reaction>
</comment>
<evidence type="ECO:0000313" key="10">
    <source>
        <dbReference type="EMBL" id="CAL5229158.1"/>
    </source>
</evidence>
<comment type="domain">
    <text evidence="8">The DHHC domain is required for palmitoyltransferase activity.</text>
</comment>
<comment type="caution">
    <text evidence="10">The sequence shown here is derived from an EMBL/GenBank/DDBJ whole genome shotgun (WGS) entry which is preliminary data.</text>
</comment>
<dbReference type="EMBL" id="CAXHTA020000020">
    <property type="protein sequence ID" value="CAL5229158.1"/>
    <property type="molecule type" value="Genomic_DNA"/>
</dbReference>
<evidence type="ECO:0000256" key="7">
    <source>
        <dbReference type="ARBA" id="ARBA00023315"/>
    </source>
</evidence>
<dbReference type="EC" id="2.3.1.225" evidence="8"/>
<name>A0ABP1GEL8_9CHLO</name>
<keyword evidence="6 8" id="KW-0472">Membrane</keyword>
<organism evidence="10 11">
    <name type="scientific">Coccomyxa viridis</name>
    <dbReference type="NCBI Taxonomy" id="1274662"/>
    <lineage>
        <taxon>Eukaryota</taxon>
        <taxon>Viridiplantae</taxon>
        <taxon>Chlorophyta</taxon>
        <taxon>core chlorophytes</taxon>
        <taxon>Trebouxiophyceae</taxon>
        <taxon>Trebouxiophyceae incertae sedis</taxon>
        <taxon>Coccomyxaceae</taxon>
        <taxon>Coccomyxa</taxon>
    </lineage>
</organism>
<keyword evidence="4 8" id="KW-0812">Transmembrane</keyword>
<sequence length="307" mass="34550">MSFNAFELCSGCLKQLGKVMILVVVAFVVLTAAAMLNAYGPCLGHERVGKAFGCFLGLLVFFSLVCMLLWSYFAAFLTEPGRVPAGWSPFSSEEEAQLEAERAEARSPEQGKGVAGSGRLRYCRKCHGWKPERTHHDSMAGRCVLKMDHYCVWIANTVGLCNYKAFLLFLFYTFWACLLAACMLLGEVVSFFRGLDTVSPEQSSRFALTLLAFIVDIAFALSLGGLLGMHARMVWLNVTTIEMFEKRRVTQWPFDRGPRRNFQEVFGASAWRWWLPTHTRQEQERMLDAALAAQPFEEAMGTEFANL</sequence>
<evidence type="ECO:0000313" key="11">
    <source>
        <dbReference type="Proteomes" id="UP001497392"/>
    </source>
</evidence>
<accession>A0ABP1GEL8</accession>